<keyword evidence="7" id="KW-1185">Reference proteome</keyword>
<dbReference type="CDD" id="cd18793">
    <property type="entry name" value="SF2_C_SNF"/>
    <property type="match status" value="1"/>
</dbReference>
<dbReference type="PANTHER" id="PTHR45626:SF17">
    <property type="entry name" value="HELICASE-LIKE TRANSCRIPTION FACTOR"/>
    <property type="match status" value="1"/>
</dbReference>
<dbReference type="GO" id="GO:0006281">
    <property type="term" value="P:DNA repair"/>
    <property type="evidence" value="ECO:0007669"/>
    <property type="project" value="TreeGrafter"/>
</dbReference>
<dbReference type="OrthoDB" id="9760715at2"/>
<dbReference type="GO" id="GO:0005524">
    <property type="term" value="F:ATP binding"/>
    <property type="evidence" value="ECO:0007669"/>
    <property type="project" value="UniProtKB-KW"/>
</dbReference>
<dbReference type="GO" id="GO:0004386">
    <property type="term" value="F:helicase activity"/>
    <property type="evidence" value="ECO:0007669"/>
    <property type="project" value="UniProtKB-KW"/>
</dbReference>
<gene>
    <name evidence="6" type="ORF">FJ657_16470</name>
</gene>
<accession>A0A506Y1M8</accession>
<sequence>MPPKQEQVIGVDLSPEHRALYDRYLQRERQKLLGLVDDLDRNRFIVFRSLTLLRLLALDPRLIDDELGALDATPQPPPYGAAAERAAARAAEVAAARPRAAGAVPGIPSAKLDALVEQLDELRSEGHRALVFSQFTSYLSLVRARLESAGIATEQLDGSTLRREDVIRRFREGDAPVFLISLRAGGFGLTLTEADYVFLLDPWWNPAAEEQAIDRTHRIGQTKPVNVYRIVANDTIEEKVLALGAAKRRLFDEVVDDGELFSAPFTADDLRGLLA</sequence>
<dbReference type="InterPro" id="IPR050628">
    <property type="entry name" value="SNF2_RAD54_helicase_TF"/>
</dbReference>
<comment type="caution">
    <text evidence="6">The sequence shown here is derived from an EMBL/GenBank/DDBJ whole genome shotgun (WGS) entry which is preliminary data.</text>
</comment>
<dbReference type="GO" id="GO:0008094">
    <property type="term" value="F:ATP-dependent activity, acting on DNA"/>
    <property type="evidence" value="ECO:0007669"/>
    <property type="project" value="TreeGrafter"/>
</dbReference>
<name>A0A506Y1M8_9MICO</name>
<protein>
    <submittedName>
        <fullName evidence="6">DEAD/DEAH box helicase</fullName>
    </submittedName>
</protein>
<dbReference type="SMART" id="SM00490">
    <property type="entry name" value="HELICc"/>
    <property type="match status" value="1"/>
</dbReference>
<keyword evidence="4" id="KW-0067">ATP-binding</keyword>
<dbReference type="EMBL" id="VHQG01000005">
    <property type="protein sequence ID" value="TPW74309.1"/>
    <property type="molecule type" value="Genomic_DNA"/>
</dbReference>
<keyword evidence="2" id="KW-0378">Hydrolase</keyword>
<evidence type="ECO:0000256" key="1">
    <source>
        <dbReference type="ARBA" id="ARBA00022741"/>
    </source>
</evidence>
<keyword evidence="1" id="KW-0547">Nucleotide-binding</keyword>
<feature type="domain" description="Helicase C-terminal" evidence="5">
    <location>
        <begin position="111"/>
        <end position="271"/>
    </location>
</feature>
<dbReference type="Gene3D" id="3.40.50.300">
    <property type="entry name" value="P-loop containing nucleotide triphosphate hydrolases"/>
    <property type="match status" value="1"/>
</dbReference>
<dbReference type="SUPFAM" id="SSF52540">
    <property type="entry name" value="P-loop containing nucleoside triphosphate hydrolases"/>
    <property type="match status" value="1"/>
</dbReference>
<dbReference type="Pfam" id="PF00271">
    <property type="entry name" value="Helicase_C"/>
    <property type="match status" value="1"/>
</dbReference>
<dbReference type="InterPro" id="IPR049730">
    <property type="entry name" value="SNF2/RAD54-like_C"/>
</dbReference>
<evidence type="ECO:0000256" key="2">
    <source>
        <dbReference type="ARBA" id="ARBA00022801"/>
    </source>
</evidence>
<dbReference type="InterPro" id="IPR027417">
    <property type="entry name" value="P-loop_NTPase"/>
</dbReference>
<evidence type="ECO:0000313" key="6">
    <source>
        <dbReference type="EMBL" id="TPW74309.1"/>
    </source>
</evidence>
<dbReference type="GO" id="GO:0016787">
    <property type="term" value="F:hydrolase activity"/>
    <property type="evidence" value="ECO:0007669"/>
    <property type="project" value="UniProtKB-KW"/>
</dbReference>
<evidence type="ECO:0000313" key="7">
    <source>
        <dbReference type="Proteomes" id="UP000316252"/>
    </source>
</evidence>
<proteinExistence type="predicted"/>
<evidence type="ECO:0000256" key="3">
    <source>
        <dbReference type="ARBA" id="ARBA00022806"/>
    </source>
</evidence>
<dbReference type="InterPro" id="IPR001650">
    <property type="entry name" value="Helicase_C-like"/>
</dbReference>
<reference evidence="6 7" key="1">
    <citation type="submission" date="2019-06" db="EMBL/GenBank/DDBJ databases">
        <authorList>
            <person name="Li F."/>
        </authorList>
    </citation>
    <scope>NUCLEOTIDE SEQUENCE [LARGE SCALE GENOMIC DNA]</scope>
    <source>
        <strain evidence="6 7">10F1D-1</strain>
    </source>
</reference>
<dbReference type="Proteomes" id="UP000316252">
    <property type="component" value="Unassembled WGS sequence"/>
</dbReference>
<organism evidence="6 7">
    <name type="scientific">Schumannella soli</name>
    <dbReference type="NCBI Taxonomy" id="2590779"/>
    <lineage>
        <taxon>Bacteria</taxon>
        <taxon>Bacillati</taxon>
        <taxon>Actinomycetota</taxon>
        <taxon>Actinomycetes</taxon>
        <taxon>Micrococcales</taxon>
        <taxon>Microbacteriaceae</taxon>
        <taxon>Schumannella</taxon>
    </lineage>
</organism>
<dbReference type="PANTHER" id="PTHR45626">
    <property type="entry name" value="TRANSCRIPTION TERMINATION FACTOR 2-RELATED"/>
    <property type="match status" value="1"/>
</dbReference>
<dbReference type="AlphaFoldDB" id="A0A506Y1M8"/>
<evidence type="ECO:0000259" key="5">
    <source>
        <dbReference type="PROSITE" id="PS51194"/>
    </source>
</evidence>
<dbReference type="PROSITE" id="PS51194">
    <property type="entry name" value="HELICASE_CTER"/>
    <property type="match status" value="1"/>
</dbReference>
<keyword evidence="3 6" id="KW-0347">Helicase</keyword>
<evidence type="ECO:0000256" key="4">
    <source>
        <dbReference type="ARBA" id="ARBA00022840"/>
    </source>
</evidence>